<dbReference type="Pfam" id="PF00651">
    <property type="entry name" value="BTB"/>
    <property type="match status" value="1"/>
</dbReference>
<dbReference type="Proteomes" id="UP000887577">
    <property type="component" value="Unplaced"/>
</dbReference>
<organism evidence="2 3">
    <name type="scientific">Panagrolaimus superbus</name>
    <dbReference type="NCBI Taxonomy" id="310955"/>
    <lineage>
        <taxon>Eukaryota</taxon>
        <taxon>Metazoa</taxon>
        <taxon>Ecdysozoa</taxon>
        <taxon>Nematoda</taxon>
        <taxon>Chromadorea</taxon>
        <taxon>Rhabditida</taxon>
        <taxon>Tylenchina</taxon>
        <taxon>Panagrolaimomorpha</taxon>
        <taxon>Panagrolaimoidea</taxon>
        <taxon>Panagrolaimidae</taxon>
        <taxon>Panagrolaimus</taxon>
    </lineage>
</organism>
<name>A0A914YPZ3_9BILA</name>
<protein>
    <submittedName>
        <fullName evidence="3">BTB domain-containing protein</fullName>
    </submittedName>
</protein>
<reference evidence="3" key="1">
    <citation type="submission" date="2022-11" db="UniProtKB">
        <authorList>
            <consortium name="WormBaseParasite"/>
        </authorList>
    </citation>
    <scope>IDENTIFICATION</scope>
</reference>
<dbReference type="SMART" id="SM00225">
    <property type="entry name" value="BTB"/>
    <property type="match status" value="1"/>
</dbReference>
<accession>A0A914YPZ3</accession>
<dbReference type="Gene3D" id="3.30.710.10">
    <property type="entry name" value="Potassium Channel Kv1.1, Chain A"/>
    <property type="match status" value="1"/>
</dbReference>
<evidence type="ECO:0000313" key="3">
    <source>
        <dbReference type="WBParaSite" id="PSU_v2.g19430.t1"/>
    </source>
</evidence>
<evidence type="ECO:0000259" key="1">
    <source>
        <dbReference type="PROSITE" id="PS50097"/>
    </source>
</evidence>
<feature type="domain" description="BTB" evidence="1">
    <location>
        <begin position="48"/>
        <end position="106"/>
    </location>
</feature>
<keyword evidence="2" id="KW-1185">Reference proteome</keyword>
<dbReference type="SUPFAM" id="SSF54695">
    <property type="entry name" value="POZ domain"/>
    <property type="match status" value="1"/>
</dbReference>
<dbReference type="PANTHER" id="PTHR24413">
    <property type="entry name" value="SPECKLE-TYPE POZ PROTEIN"/>
    <property type="match status" value="1"/>
</dbReference>
<proteinExistence type="predicted"/>
<sequence length="148" mass="16708">MLDIEQNESSQIIPSDESRPESVLLLQSESELIKTSKLYKILSNEKCADAYFIFPNETQIPSHRCILYESSAIFAKIIDETSESPVTINIADFDVETVKAVLEFLYGKIDSIDGKEIDAFKFAVKYNIQELMDSCCSFFEKSVAPSNN</sequence>
<dbReference type="PROSITE" id="PS50097">
    <property type="entry name" value="BTB"/>
    <property type="match status" value="1"/>
</dbReference>
<dbReference type="InterPro" id="IPR011333">
    <property type="entry name" value="SKP1/BTB/POZ_sf"/>
</dbReference>
<dbReference type="WBParaSite" id="PSU_v2.g19430.t1">
    <property type="protein sequence ID" value="PSU_v2.g19430.t1"/>
    <property type="gene ID" value="PSU_v2.g19430"/>
</dbReference>
<dbReference type="InterPro" id="IPR000210">
    <property type="entry name" value="BTB/POZ_dom"/>
</dbReference>
<dbReference type="AlphaFoldDB" id="A0A914YPZ3"/>
<evidence type="ECO:0000313" key="2">
    <source>
        <dbReference type="Proteomes" id="UP000887577"/>
    </source>
</evidence>